<comment type="caution">
    <text evidence="2">The sequence shown here is derived from an EMBL/GenBank/DDBJ whole genome shotgun (WGS) entry which is preliminary data.</text>
</comment>
<gene>
    <name evidence="2" type="ORF">GIB67_040880</name>
</gene>
<evidence type="ECO:0000313" key="2">
    <source>
        <dbReference type="EMBL" id="KAF6138748.1"/>
    </source>
</evidence>
<feature type="compositionally biased region" description="Acidic residues" evidence="1">
    <location>
        <begin position="163"/>
        <end position="177"/>
    </location>
</feature>
<evidence type="ECO:0000256" key="1">
    <source>
        <dbReference type="SAM" id="MobiDB-lite"/>
    </source>
</evidence>
<dbReference type="Proteomes" id="UP000541444">
    <property type="component" value="Unassembled WGS sequence"/>
</dbReference>
<sequence length="389" mass="43818">MFVAAVDYGDVVEAIVVVVVVGARFKMVVLGHVLAVWSGQTILTHKFLHCFYSCRLHSTSSHFLYFRIGFADSTPSPPLAVSINALRSLNNSRVLRRPEIMNSEELNALNQNGDGAVDASVSKWQLKGKRNVRPLMKKPMEGDEINRFSNGAIGRSSVQWDPVGEDFDEDSDEDSLSESDGLPPTVRTPSVSKRCWSSDYSRRNFKSELFDVVLTVQKTYQGEHQLHRKTHQGEHVPLVSLMSRLNGKAIIGHPIQIEKLEDGFSSNLVRIRNDLAPVWRTGRRTTVPRVPRPHPSTTYHGDDPPYHYESNSHRWRLPGNKSPKKPIKRASLWNQKTKSLSSIRPRSPKHVKNFDDLIRPNAGPTIVTCIPVKLVFSRLLEAVGRPPSR</sequence>
<dbReference type="PANTHER" id="PTHR33697">
    <property type="entry name" value="T17B22.17 PROTEIN-RELATED"/>
    <property type="match status" value="1"/>
</dbReference>
<dbReference type="OrthoDB" id="1908535at2759"/>
<evidence type="ECO:0000313" key="3">
    <source>
        <dbReference type="Proteomes" id="UP000541444"/>
    </source>
</evidence>
<dbReference type="AlphaFoldDB" id="A0A7J7L882"/>
<dbReference type="EMBL" id="JACGCM010002554">
    <property type="protein sequence ID" value="KAF6138748.1"/>
    <property type="molecule type" value="Genomic_DNA"/>
</dbReference>
<dbReference type="PANTHER" id="PTHR33697:SF2">
    <property type="entry name" value="T17B22.17 PROTEIN"/>
    <property type="match status" value="1"/>
</dbReference>
<keyword evidence="3" id="KW-1185">Reference proteome</keyword>
<organism evidence="2 3">
    <name type="scientific">Kingdonia uniflora</name>
    <dbReference type="NCBI Taxonomy" id="39325"/>
    <lineage>
        <taxon>Eukaryota</taxon>
        <taxon>Viridiplantae</taxon>
        <taxon>Streptophyta</taxon>
        <taxon>Embryophyta</taxon>
        <taxon>Tracheophyta</taxon>
        <taxon>Spermatophyta</taxon>
        <taxon>Magnoliopsida</taxon>
        <taxon>Ranunculales</taxon>
        <taxon>Circaeasteraceae</taxon>
        <taxon>Kingdonia</taxon>
    </lineage>
</organism>
<accession>A0A7J7L882</accession>
<feature type="region of interest" description="Disordered" evidence="1">
    <location>
        <begin position="286"/>
        <end position="347"/>
    </location>
</feature>
<feature type="region of interest" description="Disordered" evidence="1">
    <location>
        <begin position="156"/>
        <end position="192"/>
    </location>
</feature>
<feature type="compositionally biased region" description="Polar residues" evidence="1">
    <location>
        <begin position="332"/>
        <end position="344"/>
    </location>
</feature>
<reference evidence="2 3" key="1">
    <citation type="journal article" date="2020" name="IScience">
        <title>Genome Sequencing of the Endangered Kingdonia uniflora (Circaeasteraceae, Ranunculales) Reveals Potential Mechanisms of Evolutionary Specialization.</title>
        <authorList>
            <person name="Sun Y."/>
            <person name="Deng T."/>
            <person name="Zhang A."/>
            <person name="Moore M.J."/>
            <person name="Landis J.B."/>
            <person name="Lin N."/>
            <person name="Zhang H."/>
            <person name="Zhang X."/>
            <person name="Huang J."/>
            <person name="Zhang X."/>
            <person name="Sun H."/>
            <person name="Wang H."/>
        </authorList>
    </citation>
    <scope>NUCLEOTIDE SEQUENCE [LARGE SCALE GENOMIC DNA]</scope>
    <source>
        <strain evidence="2">TB1705</strain>
        <tissue evidence="2">Leaf</tissue>
    </source>
</reference>
<dbReference type="InterPro" id="IPR044679">
    <property type="entry name" value="PWWP2-like"/>
</dbReference>
<name>A0A7J7L882_9MAGN</name>
<proteinExistence type="predicted"/>
<feature type="compositionally biased region" description="Basic and acidic residues" evidence="1">
    <location>
        <begin position="300"/>
        <end position="312"/>
    </location>
</feature>
<protein>
    <submittedName>
        <fullName evidence="2">Uncharacterized protein</fullName>
    </submittedName>
</protein>